<dbReference type="RefSeq" id="XP_014561596.1">
    <property type="nucleotide sequence ID" value="XM_014706110.1"/>
</dbReference>
<keyword evidence="2" id="KW-1185">Reference proteome</keyword>
<dbReference type="AlphaFoldDB" id="W7EYJ8"/>
<dbReference type="GeneID" id="26258431"/>
<protein>
    <submittedName>
        <fullName evidence="1">Uncharacterized protein</fullName>
    </submittedName>
</protein>
<reference evidence="1 2" key="1">
    <citation type="journal article" date="2013" name="PLoS Genet.">
        <title>Comparative genome structure, secondary metabolite, and effector coding capacity across Cochliobolus pathogens.</title>
        <authorList>
            <person name="Condon B.J."/>
            <person name="Leng Y."/>
            <person name="Wu D."/>
            <person name="Bushley K.E."/>
            <person name="Ohm R.A."/>
            <person name="Otillar R."/>
            <person name="Martin J."/>
            <person name="Schackwitz W."/>
            <person name="Grimwood J."/>
            <person name="MohdZainudin N."/>
            <person name="Xue C."/>
            <person name="Wang R."/>
            <person name="Manning V.A."/>
            <person name="Dhillon B."/>
            <person name="Tu Z.J."/>
            <person name="Steffenson B.J."/>
            <person name="Salamov A."/>
            <person name="Sun H."/>
            <person name="Lowry S."/>
            <person name="LaButti K."/>
            <person name="Han J."/>
            <person name="Copeland A."/>
            <person name="Lindquist E."/>
            <person name="Barry K."/>
            <person name="Schmutz J."/>
            <person name="Baker S.E."/>
            <person name="Ciuffetti L.M."/>
            <person name="Grigoriev I.V."/>
            <person name="Zhong S."/>
            <person name="Turgeon B.G."/>
        </authorList>
    </citation>
    <scope>NUCLEOTIDE SEQUENCE [LARGE SCALE GENOMIC DNA]</scope>
    <source>
        <strain evidence="1 2">FI3</strain>
    </source>
</reference>
<gene>
    <name evidence="1" type="ORF">COCVIDRAFT_86264</name>
</gene>
<name>W7EYJ8_BIPV3</name>
<evidence type="ECO:0000313" key="2">
    <source>
        <dbReference type="Proteomes" id="UP000054337"/>
    </source>
</evidence>
<organism evidence="1 2">
    <name type="scientific">Bipolaris victoriae (strain FI3)</name>
    <name type="common">Victoria blight of oats agent</name>
    <name type="synonym">Cochliobolus victoriae</name>
    <dbReference type="NCBI Taxonomy" id="930091"/>
    <lineage>
        <taxon>Eukaryota</taxon>
        <taxon>Fungi</taxon>
        <taxon>Dikarya</taxon>
        <taxon>Ascomycota</taxon>
        <taxon>Pezizomycotina</taxon>
        <taxon>Dothideomycetes</taxon>
        <taxon>Pleosporomycetidae</taxon>
        <taxon>Pleosporales</taxon>
        <taxon>Pleosporineae</taxon>
        <taxon>Pleosporaceae</taxon>
        <taxon>Bipolaris</taxon>
    </lineage>
</organism>
<dbReference type="Proteomes" id="UP000054337">
    <property type="component" value="Unassembled WGS sequence"/>
</dbReference>
<accession>W7EYJ8</accession>
<dbReference type="EMBL" id="KI968696">
    <property type="protein sequence ID" value="EUN32014.1"/>
    <property type="molecule type" value="Genomic_DNA"/>
</dbReference>
<evidence type="ECO:0000313" key="1">
    <source>
        <dbReference type="EMBL" id="EUN32014.1"/>
    </source>
</evidence>
<sequence length="106" mass="11492">MLSSHHCLLPGSALYGLEATFSLGGRLILVFSRAVSSPPYPLPSSRCVGLYFDIHSFSQIASRVKLSVHPSQAGQLSKYTLVCVQAAHTTLNPTEQVQSRVRLVPL</sequence>
<dbReference type="HOGENOM" id="CLU_2222782_0_0_1"/>
<proteinExistence type="predicted"/>